<dbReference type="InterPro" id="IPR053865">
    <property type="entry name" value="DUF6934"/>
</dbReference>
<reference evidence="1" key="1">
    <citation type="submission" date="2022-06" db="EMBL/GenBank/DDBJ databases">
        <title>Novel species in genus Dyadobacter.</title>
        <authorList>
            <person name="Ma C."/>
        </authorList>
    </citation>
    <scope>NUCLEOTIDE SEQUENCE</scope>
    <source>
        <strain evidence="1">CY22</strain>
    </source>
</reference>
<proteinExistence type="predicted"/>
<dbReference type="Proteomes" id="UP001055420">
    <property type="component" value="Chromosome"/>
</dbReference>
<dbReference type="EMBL" id="CP098805">
    <property type="protein sequence ID" value="USJ29320.1"/>
    <property type="molecule type" value="Genomic_DNA"/>
</dbReference>
<evidence type="ECO:0000313" key="2">
    <source>
        <dbReference type="Proteomes" id="UP001055420"/>
    </source>
</evidence>
<keyword evidence="2" id="KW-1185">Reference proteome</keyword>
<organism evidence="1 2">
    <name type="scientific">Dyadobacter chenhuakuii</name>
    <dbReference type="NCBI Taxonomy" id="2909339"/>
    <lineage>
        <taxon>Bacteria</taxon>
        <taxon>Pseudomonadati</taxon>
        <taxon>Bacteroidota</taxon>
        <taxon>Cytophagia</taxon>
        <taxon>Cytophagales</taxon>
        <taxon>Spirosomataceae</taxon>
        <taxon>Dyadobacter</taxon>
    </lineage>
</organism>
<gene>
    <name evidence="1" type="ORF">NFI80_15705</name>
</gene>
<name>A0ABY4XFW1_9BACT</name>
<protein>
    <submittedName>
        <fullName evidence="1">Uncharacterized protein</fullName>
    </submittedName>
</protein>
<dbReference type="Pfam" id="PF22028">
    <property type="entry name" value="DUF6934"/>
    <property type="match status" value="1"/>
</dbReference>
<evidence type="ECO:0000313" key="1">
    <source>
        <dbReference type="EMBL" id="USJ29320.1"/>
    </source>
</evidence>
<accession>A0ABY4XFW1</accession>
<sequence>MNKPKYLCRSGKSLFVFKFTSKGSKGLVEKIIEYTATDSDNIYNLGFGDYDPLNDTMNDLTITDNGDSNKVLATVASTVYTFTDEYPSAMILFTGSTPARTRLYRMAITINLAEISQDFVIFGYSNDRNWEEFVVNKSYHAFLVTRRENEYTL</sequence>
<dbReference type="RefSeq" id="WP_235165154.1">
    <property type="nucleotide sequence ID" value="NZ_CP098805.1"/>
</dbReference>